<sequence>MYQVHVPTSGTSSPRPKLKPDSVSSLSLTFLPSSTTPPTPTLTPAPIPASIQSPHSPPESKSTWFSSLESVSEIVRFAGTTTVVSAAGREAERFVLSLGLGSAQEKKS</sequence>
<feature type="compositionally biased region" description="Pro residues" evidence="1">
    <location>
        <begin position="35"/>
        <end position="47"/>
    </location>
</feature>
<feature type="region of interest" description="Disordered" evidence="1">
    <location>
        <begin position="1"/>
        <end position="63"/>
    </location>
</feature>
<name>A0A4S8LXF5_DENBC</name>
<gene>
    <name evidence="2" type="ORF">K435DRAFT_860608</name>
</gene>
<dbReference type="AlphaFoldDB" id="A0A4S8LXF5"/>
<evidence type="ECO:0000313" key="3">
    <source>
        <dbReference type="Proteomes" id="UP000297245"/>
    </source>
</evidence>
<reference evidence="2 3" key="1">
    <citation type="journal article" date="2019" name="Nat. Ecol. Evol.">
        <title>Megaphylogeny resolves global patterns of mushroom evolution.</title>
        <authorList>
            <person name="Varga T."/>
            <person name="Krizsan K."/>
            <person name="Foldi C."/>
            <person name="Dima B."/>
            <person name="Sanchez-Garcia M."/>
            <person name="Sanchez-Ramirez S."/>
            <person name="Szollosi G.J."/>
            <person name="Szarkandi J.G."/>
            <person name="Papp V."/>
            <person name="Albert L."/>
            <person name="Andreopoulos W."/>
            <person name="Angelini C."/>
            <person name="Antonin V."/>
            <person name="Barry K.W."/>
            <person name="Bougher N.L."/>
            <person name="Buchanan P."/>
            <person name="Buyck B."/>
            <person name="Bense V."/>
            <person name="Catcheside P."/>
            <person name="Chovatia M."/>
            <person name="Cooper J."/>
            <person name="Damon W."/>
            <person name="Desjardin D."/>
            <person name="Finy P."/>
            <person name="Geml J."/>
            <person name="Haridas S."/>
            <person name="Hughes K."/>
            <person name="Justo A."/>
            <person name="Karasinski D."/>
            <person name="Kautmanova I."/>
            <person name="Kiss B."/>
            <person name="Kocsube S."/>
            <person name="Kotiranta H."/>
            <person name="LaButti K.M."/>
            <person name="Lechner B.E."/>
            <person name="Liimatainen K."/>
            <person name="Lipzen A."/>
            <person name="Lukacs Z."/>
            <person name="Mihaltcheva S."/>
            <person name="Morgado L.N."/>
            <person name="Niskanen T."/>
            <person name="Noordeloos M.E."/>
            <person name="Ohm R.A."/>
            <person name="Ortiz-Santana B."/>
            <person name="Ovrebo C."/>
            <person name="Racz N."/>
            <person name="Riley R."/>
            <person name="Savchenko A."/>
            <person name="Shiryaev A."/>
            <person name="Soop K."/>
            <person name="Spirin V."/>
            <person name="Szebenyi C."/>
            <person name="Tomsovsky M."/>
            <person name="Tulloss R.E."/>
            <person name="Uehling J."/>
            <person name="Grigoriev I.V."/>
            <person name="Vagvolgyi C."/>
            <person name="Papp T."/>
            <person name="Martin F.M."/>
            <person name="Miettinen O."/>
            <person name="Hibbett D.S."/>
            <person name="Nagy L.G."/>
        </authorList>
    </citation>
    <scope>NUCLEOTIDE SEQUENCE [LARGE SCALE GENOMIC DNA]</scope>
    <source>
        <strain evidence="2 3">CBS 962.96</strain>
    </source>
</reference>
<dbReference type="Proteomes" id="UP000297245">
    <property type="component" value="Unassembled WGS sequence"/>
</dbReference>
<proteinExistence type="predicted"/>
<feature type="compositionally biased region" description="Polar residues" evidence="1">
    <location>
        <begin position="1"/>
        <end position="14"/>
    </location>
</feature>
<evidence type="ECO:0000313" key="2">
    <source>
        <dbReference type="EMBL" id="THU94337.1"/>
    </source>
</evidence>
<protein>
    <submittedName>
        <fullName evidence="2">Uncharacterized protein</fullName>
    </submittedName>
</protein>
<organism evidence="2 3">
    <name type="scientific">Dendrothele bispora (strain CBS 962.96)</name>
    <dbReference type="NCBI Taxonomy" id="1314807"/>
    <lineage>
        <taxon>Eukaryota</taxon>
        <taxon>Fungi</taxon>
        <taxon>Dikarya</taxon>
        <taxon>Basidiomycota</taxon>
        <taxon>Agaricomycotina</taxon>
        <taxon>Agaricomycetes</taxon>
        <taxon>Agaricomycetidae</taxon>
        <taxon>Agaricales</taxon>
        <taxon>Agaricales incertae sedis</taxon>
        <taxon>Dendrothele</taxon>
    </lineage>
</organism>
<accession>A0A4S8LXF5</accession>
<feature type="compositionally biased region" description="Low complexity" evidence="1">
    <location>
        <begin position="24"/>
        <end position="34"/>
    </location>
</feature>
<evidence type="ECO:0000256" key="1">
    <source>
        <dbReference type="SAM" id="MobiDB-lite"/>
    </source>
</evidence>
<dbReference type="EMBL" id="ML179226">
    <property type="protein sequence ID" value="THU94337.1"/>
    <property type="molecule type" value="Genomic_DNA"/>
</dbReference>
<keyword evidence="3" id="KW-1185">Reference proteome</keyword>